<proteinExistence type="predicted"/>
<reference evidence="2 3" key="1">
    <citation type="submission" date="2019-06" db="EMBL/GenBank/DDBJ databases">
        <authorList>
            <person name="Palmer J.M."/>
        </authorList>
    </citation>
    <scope>NUCLEOTIDE SEQUENCE [LARGE SCALE GENOMIC DNA]</scope>
    <source>
        <strain evidence="2 3">TWF703</strain>
    </source>
</reference>
<evidence type="ECO:0000313" key="2">
    <source>
        <dbReference type="EMBL" id="KAF3126097.1"/>
    </source>
</evidence>
<organism evidence="2 3">
    <name type="scientific">Orbilia oligospora</name>
    <name type="common">Nematode-trapping fungus</name>
    <name type="synonym">Arthrobotrys oligospora</name>
    <dbReference type="NCBI Taxonomy" id="2813651"/>
    <lineage>
        <taxon>Eukaryota</taxon>
        <taxon>Fungi</taxon>
        <taxon>Dikarya</taxon>
        <taxon>Ascomycota</taxon>
        <taxon>Pezizomycotina</taxon>
        <taxon>Orbiliomycetes</taxon>
        <taxon>Orbiliales</taxon>
        <taxon>Orbiliaceae</taxon>
        <taxon>Orbilia</taxon>
    </lineage>
</organism>
<gene>
    <name evidence="2" type="ORF">TWF703_010558</name>
</gene>
<protein>
    <recommendedName>
        <fullName evidence="1">F-box domain-containing protein</fullName>
    </recommendedName>
</protein>
<dbReference type="Proteomes" id="UP000480548">
    <property type="component" value="Unassembled WGS sequence"/>
</dbReference>
<dbReference type="PROSITE" id="PS50181">
    <property type="entry name" value="FBOX"/>
    <property type="match status" value="1"/>
</dbReference>
<feature type="domain" description="F-box" evidence="1">
    <location>
        <begin position="1"/>
        <end position="46"/>
    </location>
</feature>
<evidence type="ECO:0000313" key="3">
    <source>
        <dbReference type="Proteomes" id="UP000480548"/>
    </source>
</evidence>
<dbReference type="Pfam" id="PF12937">
    <property type="entry name" value="F-box-like"/>
    <property type="match status" value="1"/>
</dbReference>
<dbReference type="SUPFAM" id="SSF81383">
    <property type="entry name" value="F-box domain"/>
    <property type="match status" value="1"/>
</dbReference>
<comment type="caution">
    <text evidence="2">The sequence shown here is derived from an EMBL/GenBank/DDBJ whole genome shotgun (WGS) entry which is preliminary data.</text>
</comment>
<accession>A0A7C8JY61</accession>
<dbReference type="InterPro" id="IPR001810">
    <property type="entry name" value="F-box_dom"/>
</dbReference>
<name>A0A7C8JY61_ORBOL</name>
<dbReference type="AlphaFoldDB" id="A0A7C8JY61"/>
<dbReference type="InterPro" id="IPR036047">
    <property type="entry name" value="F-box-like_dom_sf"/>
</dbReference>
<evidence type="ECO:0000259" key="1">
    <source>
        <dbReference type="PROSITE" id="PS50181"/>
    </source>
</evidence>
<dbReference type="EMBL" id="WIQZ01000086">
    <property type="protein sequence ID" value="KAF3126097.1"/>
    <property type="molecule type" value="Genomic_DNA"/>
</dbReference>
<sequence>MVNLVSLPMEMLLEVSSHLDESSKSRLSQTCKYLHDIVTPEVYRDLTVNMFYHPSAANDVKSLSITPSKGKGGRRVESPLHALDDYGRYVRTLTVRISRMSKEWTKTQARKSRVSVRWLKEAILKCTGLRTIRLESGSGVDSAELPETIYQPYEMFYSLLGIAETVTLSLNHLEEMVISGLSDVDSFKQHLIAVGGPCDLTLSALSTIRFKVEERNSGVRISRWRRISDALSGIRTTIQVGNIDPASRRRRDAHPDLPQLDGWERMVKRVNCTMGAISPDLTLSFDPEDVRSLNLLSLPTDKSSYREVIPRTTRFRELKQLWIAQYQPGSGSPIPWEETFPGLFKSLPNLEGITYRQFFRDSDKGHKNEWRMIETRYKPDRIEGTVARLGFRLEVLTVMIVIAYDPEIWYLSP</sequence>